<proteinExistence type="predicted"/>
<name>I0HV26_RUBGI</name>
<dbReference type="PATRIC" id="fig|983917.3.peg.3447"/>
<feature type="region of interest" description="Disordered" evidence="1">
    <location>
        <begin position="1"/>
        <end position="63"/>
    </location>
</feature>
<sequence>MCALRITDPFDPEPAAPPVPQLAWPQRHAPAAESSRAENPAGAAEPHGDRSWRRYARPAPQRA</sequence>
<dbReference type="HOGENOM" id="CLU_2883155_0_0_4"/>
<dbReference type="EMBL" id="AP012320">
    <property type="protein sequence ID" value="BAL96863.1"/>
    <property type="molecule type" value="Genomic_DNA"/>
</dbReference>
<dbReference type="Proteomes" id="UP000007883">
    <property type="component" value="Chromosome"/>
</dbReference>
<reference evidence="2 3" key="1">
    <citation type="journal article" date="2012" name="J. Bacteriol.">
        <title>Complete genome sequence of phototrophic betaproteobacterium Rubrivivax gelatinosus IL144.</title>
        <authorList>
            <person name="Nagashima S."/>
            <person name="Kamimura A."/>
            <person name="Shimizu T."/>
            <person name="Nakamura-isaki S."/>
            <person name="Aono E."/>
            <person name="Sakamoto K."/>
            <person name="Ichikawa N."/>
            <person name="Nakazawa H."/>
            <person name="Sekine M."/>
            <person name="Yamazaki S."/>
            <person name="Fujita N."/>
            <person name="Shimada K."/>
            <person name="Hanada S."/>
            <person name="Nagashima K.V.P."/>
        </authorList>
    </citation>
    <scope>NUCLEOTIDE SEQUENCE [LARGE SCALE GENOMIC DNA]</scope>
    <source>
        <strain evidence="3">NBRC 100245 / IL144</strain>
    </source>
</reference>
<evidence type="ECO:0000256" key="1">
    <source>
        <dbReference type="SAM" id="MobiDB-lite"/>
    </source>
</evidence>
<keyword evidence="3" id="KW-1185">Reference proteome</keyword>
<accession>I0HV26</accession>
<evidence type="ECO:0000313" key="3">
    <source>
        <dbReference type="Proteomes" id="UP000007883"/>
    </source>
</evidence>
<dbReference type="STRING" id="983917.RGE_35240"/>
<evidence type="ECO:0000313" key="2">
    <source>
        <dbReference type="EMBL" id="BAL96863.1"/>
    </source>
</evidence>
<dbReference type="KEGG" id="rge:RGE_35240"/>
<dbReference type="AlphaFoldDB" id="I0HV26"/>
<gene>
    <name evidence="2" type="ordered locus">RGE_35240</name>
</gene>
<protein>
    <submittedName>
        <fullName evidence="2">Uncharacterized protein</fullName>
    </submittedName>
</protein>
<dbReference type="RefSeq" id="WP_014429721.1">
    <property type="nucleotide sequence ID" value="NC_017075.1"/>
</dbReference>
<organism evidence="2 3">
    <name type="scientific">Rubrivivax gelatinosus (strain NBRC 100245 / IL144)</name>
    <dbReference type="NCBI Taxonomy" id="983917"/>
    <lineage>
        <taxon>Bacteria</taxon>
        <taxon>Pseudomonadati</taxon>
        <taxon>Pseudomonadota</taxon>
        <taxon>Betaproteobacteria</taxon>
        <taxon>Burkholderiales</taxon>
        <taxon>Sphaerotilaceae</taxon>
        <taxon>Rubrivivax</taxon>
    </lineage>
</organism>